<sequence>MSDNKLKSKLIEWKENDWNIPKEVNKYQLSLELMENLKSTDPVLRDKLSYSFLWTIISEKKLSQSEARNLLKLALSQEHLFHKLGTKEDDSVFNRAFSVLIIAELIEYHNNMLVKDGQAILSKTEIVQAFNKVLEYLNKERDVRGYVNEKGWADSVCHTGDALASLAQCVELDKEHMIDILKGIKEKVSISYYAYNNEEDERLTTAIMKIINRDDIKDEDIIEWIRSFNHIEQPKNYPNYIYFRQNVKNFLRSVYFRFKVKGVNSEILNEIEKVLNKINERYNQYN</sequence>
<accession>A0A9J6P5S8</accession>
<organism evidence="1 2">
    <name type="scientific">Oceanirhabdus seepicola</name>
    <dbReference type="NCBI Taxonomy" id="2828781"/>
    <lineage>
        <taxon>Bacteria</taxon>
        <taxon>Bacillati</taxon>
        <taxon>Bacillota</taxon>
        <taxon>Clostridia</taxon>
        <taxon>Eubacteriales</taxon>
        <taxon>Clostridiaceae</taxon>
        <taxon>Oceanirhabdus</taxon>
    </lineage>
</organism>
<dbReference type="RefSeq" id="WP_250861336.1">
    <property type="nucleotide sequence ID" value="NZ_JAGSOJ010000005.1"/>
</dbReference>
<protein>
    <submittedName>
        <fullName evidence="1">DUF2785 domain-containing protein</fullName>
    </submittedName>
</protein>
<dbReference type="AlphaFoldDB" id="A0A9J6P5S8"/>
<dbReference type="InterPro" id="IPR021247">
    <property type="entry name" value="DUF2785"/>
</dbReference>
<dbReference type="EMBL" id="JAGSOJ010000005">
    <property type="protein sequence ID" value="MCM1992170.1"/>
    <property type="molecule type" value="Genomic_DNA"/>
</dbReference>
<evidence type="ECO:0000313" key="1">
    <source>
        <dbReference type="EMBL" id="MCM1992170.1"/>
    </source>
</evidence>
<dbReference type="Proteomes" id="UP001056429">
    <property type="component" value="Unassembled WGS sequence"/>
</dbReference>
<keyword evidence="2" id="KW-1185">Reference proteome</keyword>
<dbReference type="Pfam" id="PF10978">
    <property type="entry name" value="DUF2785"/>
    <property type="match status" value="1"/>
</dbReference>
<name>A0A9J6P5S8_9CLOT</name>
<proteinExistence type="predicted"/>
<comment type="caution">
    <text evidence="1">The sequence shown here is derived from an EMBL/GenBank/DDBJ whole genome shotgun (WGS) entry which is preliminary data.</text>
</comment>
<evidence type="ECO:0000313" key="2">
    <source>
        <dbReference type="Proteomes" id="UP001056429"/>
    </source>
</evidence>
<reference evidence="1" key="2">
    <citation type="submission" date="2021-04" db="EMBL/GenBank/DDBJ databases">
        <authorList>
            <person name="Dong X."/>
        </authorList>
    </citation>
    <scope>NUCLEOTIDE SEQUENCE</scope>
    <source>
        <strain evidence="1">ZWT</strain>
    </source>
</reference>
<reference evidence="1" key="1">
    <citation type="journal article" date="2021" name="mSystems">
        <title>Bacteria and Archaea Synergistically Convert Glycine Betaine to Biogenic Methane in the Formosa Cold Seep of the South China Sea.</title>
        <authorList>
            <person name="Li L."/>
            <person name="Zhang W."/>
            <person name="Zhang S."/>
            <person name="Song L."/>
            <person name="Sun Q."/>
            <person name="Zhang H."/>
            <person name="Xiang H."/>
            <person name="Dong X."/>
        </authorList>
    </citation>
    <scope>NUCLEOTIDE SEQUENCE</scope>
    <source>
        <strain evidence="1">ZWT</strain>
    </source>
</reference>
<gene>
    <name evidence="1" type="ORF">KDK92_20810</name>
</gene>